<reference evidence="1" key="1">
    <citation type="journal article" date="2022" name="Int. J. Mol. Sci.">
        <title>Draft Genome of Tanacetum Coccineum: Genomic Comparison of Closely Related Tanacetum-Family Plants.</title>
        <authorList>
            <person name="Yamashiro T."/>
            <person name="Shiraishi A."/>
            <person name="Nakayama K."/>
            <person name="Satake H."/>
        </authorList>
    </citation>
    <scope>NUCLEOTIDE SEQUENCE</scope>
</reference>
<comment type="caution">
    <text evidence="1">The sequence shown here is derived from an EMBL/GenBank/DDBJ whole genome shotgun (WGS) entry which is preliminary data.</text>
</comment>
<evidence type="ECO:0000313" key="1">
    <source>
        <dbReference type="EMBL" id="GJS63553.1"/>
    </source>
</evidence>
<name>A0ABQ4XE66_9ASTR</name>
<sequence>MDNISHMDVKLLWGNSNYQFVSSDSAGNSGGILCVWEDSIFKKDSMTVSDNFIALFGTWLPNNSKVLIVAVYAPQSPVHKRLLWDYISGLIARWHGDSIVFGDFNEVRCAEERFGSQFHHSSAREFNNLLLCLAVGDKIRRLIRNLVHTSATKMRNWIVVLCGRDYITLFVCHYDVP</sequence>
<reference evidence="1" key="2">
    <citation type="submission" date="2022-01" db="EMBL/GenBank/DDBJ databases">
        <authorList>
            <person name="Yamashiro T."/>
            <person name="Shiraishi A."/>
            <person name="Satake H."/>
            <person name="Nakayama K."/>
        </authorList>
    </citation>
    <scope>NUCLEOTIDE SEQUENCE</scope>
</reference>
<dbReference type="SUPFAM" id="SSF56219">
    <property type="entry name" value="DNase I-like"/>
    <property type="match status" value="1"/>
</dbReference>
<dbReference type="GO" id="GO:0003964">
    <property type="term" value="F:RNA-directed DNA polymerase activity"/>
    <property type="evidence" value="ECO:0007669"/>
    <property type="project" value="UniProtKB-KW"/>
</dbReference>
<keyword evidence="1" id="KW-0808">Transferase</keyword>
<proteinExistence type="predicted"/>
<keyword evidence="1" id="KW-0695">RNA-directed DNA polymerase</keyword>
<dbReference type="EMBL" id="BQNB010009439">
    <property type="protein sequence ID" value="GJS63553.1"/>
    <property type="molecule type" value="Genomic_DNA"/>
</dbReference>
<accession>A0ABQ4XE66</accession>
<dbReference type="Gene3D" id="3.60.10.10">
    <property type="entry name" value="Endonuclease/exonuclease/phosphatase"/>
    <property type="match status" value="1"/>
</dbReference>
<dbReference type="Proteomes" id="UP001151760">
    <property type="component" value="Unassembled WGS sequence"/>
</dbReference>
<keyword evidence="2" id="KW-1185">Reference proteome</keyword>
<keyword evidence="1" id="KW-0548">Nucleotidyltransferase</keyword>
<evidence type="ECO:0000313" key="2">
    <source>
        <dbReference type="Proteomes" id="UP001151760"/>
    </source>
</evidence>
<gene>
    <name evidence="1" type="ORF">Tco_0678117</name>
</gene>
<dbReference type="InterPro" id="IPR036691">
    <property type="entry name" value="Endo/exonu/phosph_ase_sf"/>
</dbReference>
<protein>
    <submittedName>
        <fullName evidence="1">RNA-directed DNA polymerase, eukaryota</fullName>
    </submittedName>
</protein>
<organism evidence="1 2">
    <name type="scientific">Tanacetum coccineum</name>
    <dbReference type="NCBI Taxonomy" id="301880"/>
    <lineage>
        <taxon>Eukaryota</taxon>
        <taxon>Viridiplantae</taxon>
        <taxon>Streptophyta</taxon>
        <taxon>Embryophyta</taxon>
        <taxon>Tracheophyta</taxon>
        <taxon>Spermatophyta</taxon>
        <taxon>Magnoliopsida</taxon>
        <taxon>eudicotyledons</taxon>
        <taxon>Gunneridae</taxon>
        <taxon>Pentapetalae</taxon>
        <taxon>asterids</taxon>
        <taxon>campanulids</taxon>
        <taxon>Asterales</taxon>
        <taxon>Asteraceae</taxon>
        <taxon>Asteroideae</taxon>
        <taxon>Anthemideae</taxon>
        <taxon>Anthemidinae</taxon>
        <taxon>Tanacetum</taxon>
    </lineage>
</organism>